<dbReference type="RefSeq" id="WP_311818227.1">
    <property type="nucleotide sequence ID" value="NZ_JARQBN010000001.1"/>
</dbReference>
<dbReference type="EMBL" id="JARQBN010000001">
    <property type="protein sequence ID" value="MDT2826983.1"/>
    <property type="molecule type" value="Genomic_DNA"/>
</dbReference>
<evidence type="ECO:0000256" key="1">
    <source>
        <dbReference type="SAM" id="Phobius"/>
    </source>
</evidence>
<dbReference type="Proteomes" id="UP001265301">
    <property type="component" value="Unassembled WGS sequence"/>
</dbReference>
<proteinExistence type="predicted"/>
<keyword evidence="1" id="KW-1133">Transmembrane helix</keyword>
<name>A0ABU3FM03_9ENTE</name>
<evidence type="ECO:0000313" key="2">
    <source>
        <dbReference type="EMBL" id="MDT2826983.1"/>
    </source>
</evidence>
<accession>A0ABU3FM03</accession>
<sequence length="108" mass="12249">MNIMAIMIFLMLGFIIAAVLMCYYIYSLVLIDAKSRGIKNPKFWSLIAAGGQRVEGLLIYLFSRRKTISNLSSAEIEQVDSLKRKLYCVVAVLFFLFLLAVLLIFQSS</sequence>
<keyword evidence="3" id="KW-1185">Reference proteome</keyword>
<reference evidence="2 3" key="1">
    <citation type="submission" date="2023-03" db="EMBL/GenBank/DDBJ databases">
        <authorList>
            <person name="Shen W."/>
            <person name="Cai J."/>
        </authorList>
    </citation>
    <scope>NUCLEOTIDE SEQUENCE [LARGE SCALE GENOMIC DNA]</scope>
    <source>
        <strain evidence="2 3">B101</strain>
    </source>
</reference>
<gene>
    <name evidence="2" type="ORF">P7H59_00795</name>
</gene>
<keyword evidence="1" id="KW-0812">Transmembrane</keyword>
<feature type="transmembrane region" description="Helical" evidence="1">
    <location>
        <begin position="7"/>
        <end position="31"/>
    </location>
</feature>
<feature type="transmembrane region" description="Helical" evidence="1">
    <location>
        <begin position="86"/>
        <end position="105"/>
    </location>
</feature>
<protein>
    <recommendedName>
        <fullName evidence="4">DUF3899 domain-containing protein</fullName>
    </recommendedName>
</protein>
<keyword evidence="1" id="KW-0472">Membrane</keyword>
<organism evidence="2 3">
    <name type="scientific">Enterococcus viikkiensis</name>
    <dbReference type="NCBI Taxonomy" id="930854"/>
    <lineage>
        <taxon>Bacteria</taxon>
        <taxon>Bacillati</taxon>
        <taxon>Bacillota</taxon>
        <taxon>Bacilli</taxon>
        <taxon>Lactobacillales</taxon>
        <taxon>Enterococcaceae</taxon>
        <taxon>Enterococcus</taxon>
    </lineage>
</organism>
<evidence type="ECO:0008006" key="4">
    <source>
        <dbReference type="Google" id="ProtNLM"/>
    </source>
</evidence>
<evidence type="ECO:0000313" key="3">
    <source>
        <dbReference type="Proteomes" id="UP001265301"/>
    </source>
</evidence>
<comment type="caution">
    <text evidence="2">The sequence shown here is derived from an EMBL/GenBank/DDBJ whole genome shotgun (WGS) entry which is preliminary data.</text>
</comment>